<accession>A0A4U1B9B3</accession>
<dbReference type="EMBL" id="SWDB01000004">
    <property type="protein sequence ID" value="TKB47165.1"/>
    <property type="molecule type" value="Genomic_DNA"/>
</dbReference>
<keyword evidence="1" id="KW-0175">Coiled coil</keyword>
<reference evidence="2 3" key="1">
    <citation type="submission" date="2019-04" db="EMBL/GenBank/DDBJ databases">
        <title>Thalassotalea guangxiensis sp. nov., isolated from sediment of the coastal wetland.</title>
        <authorList>
            <person name="Zheng S."/>
            <person name="Zhang D."/>
        </authorList>
    </citation>
    <scope>NUCLEOTIDE SEQUENCE [LARGE SCALE GENOMIC DNA]</scope>
    <source>
        <strain evidence="2 3">ZS-4</strain>
    </source>
</reference>
<keyword evidence="3" id="KW-1185">Reference proteome</keyword>
<dbReference type="Proteomes" id="UP000307999">
    <property type="component" value="Unassembled WGS sequence"/>
</dbReference>
<feature type="coiled-coil region" evidence="1">
    <location>
        <begin position="335"/>
        <end position="365"/>
    </location>
</feature>
<proteinExistence type="predicted"/>
<name>A0A4U1B9B3_9GAMM</name>
<organism evidence="2 3">
    <name type="scientific">Thalassotalea mangrovi</name>
    <dbReference type="NCBI Taxonomy" id="2572245"/>
    <lineage>
        <taxon>Bacteria</taxon>
        <taxon>Pseudomonadati</taxon>
        <taxon>Pseudomonadota</taxon>
        <taxon>Gammaproteobacteria</taxon>
        <taxon>Alteromonadales</taxon>
        <taxon>Colwelliaceae</taxon>
        <taxon>Thalassotalea</taxon>
    </lineage>
</organism>
<evidence type="ECO:0000256" key="1">
    <source>
        <dbReference type="SAM" id="Coils"/>
    </source>
</evidence>
<dbReference type="RefSeq" id="WP_136734515.1">
    <property type="nucleotide sequence ID" value="NZ_SWDB01000004.1"/>
</dbReference>
<evidence type="ECO:0000313" key="3">
    <source>
        <dbReference type="Proteomes" id="UP000307999"/>
    </source>
</evidence>
<comment type="caution">
    <text evidence="2">The sequence shown here is derived from an EMBL/GenBank/DDBJ whole genome shotgun (WGS) entry which is preliminary data.</text>
</comment>
<gene>
    <name evidence="2" type="ORF">E8M12_02585</name>
</gene>
<sequence>MIIGREIYIIPLVLSLVFSNHSFAGNHCEDSEGVDKRLCEKMEQILVNAETTNELLGEVPGITDQQKAANKKVIERAKKAHGRTKPEEFKNLARKKNKSCFIAEAKVFDELLQEEVYQGDGDGVCQPSERSQDLCQEVVGDGVGNDDGFCIAQGRPNEREVCLEVCYTEEDEESEQLGEDLAEGLDDIITLQESANASLEEFSISQKQNLIAAQIESEEISAFSAAACDPGGKVFERKIDNGYLWASLVAKIAMENIADSAWVVCNQDVAGFNSSSACLVSVLIKLVFVGQYEMLANADGNRTGERIDFTQECVTELSSNIGELKSGQEETDALLKDVQDGVLKLEQQVIRLEELTQQVQSLLLTPQGQRPGYQGK</sequence>
<dbReference type="AlphaFoldDB" id="A0A4U1B9B3"/>
<protein>
    <submittedName>
        <fullName evidence="2">Uncharacterized protein</fullName>
    </submittedName>
</protein>
<evidence type="ECO:0000313" key="2">
    <source>
        <dbReference type="EMBL" id="TKB47165.1"/>
    </source>
</evidence>